<dbReference type="GO" id="GO:1902347">
    <property type="term" value="P:response to strigolactone"/>
    <property type="evidence" value="ECO:0007669"/>
    <property type="project" value="EnsemblPlants"/>
</dbReference>
<dbReference type="EMBL" id="LEKV01001036">
    <property type="protein sequence ID" value="KVI09948.1"/>
    <property type="molecule type" value="Genomic_DNA"/>
</dbReference>
<evidence type="ECO:0000256" key="3">
    <source>
        <dbReference type="PROSITE-ProRule" id="PRU01251"/>
    </source>
</evidence>
<comment type="similarity">
    <text evidence="1">Belongs to the ClpA/ClpB family.</text>
</comment>
<dbReference type="Proteomes" id="UP000243975">
    <property type="component" value="Unassembled WGS sequence"/>
</dbReference>
<comment type="caution">
    <text evidence="5">The sequence shown here is derived from an EMBL/GenBank/DDBJ whole genome shotgun (WGS) entry which is preliminary data.</text>
</comment>
<sequence>MPTPVNIARQCLAPEAVQALDEAVAVAHRRCHAQTSSLHAVSALLSLASSPLREACGRARNSAYASRIQFKALELRLGVSLDRLPSTPQRVEEPPVSNSLMAAIKRSQANQRRQPENFHLYQQTAACSPSSASVSVVKVELQNLILSILDDPVVSRVFAESGFRSSDIKLSILRPIQRQLLRCKGLPIFLCNLTNNYGFPYHGFLENNEIYKRINEVLVRKPGKRRNNPLLVGASAIDAVRIFLETLQKRKNGAFSPPELSGLTVICIKDEILNFVSGNSDVSLLQMRLDEVGSVLKQSIGPGVIVEYGDLKALIGENSADAVTFLIRKLGGLLSLHSGRFWLIGAAESHETCIQFFKKFPTVEEEWGLHVLPINSIRPAMAETFPKSSLMESFVPFGGFFSVPTDIKTPFRIRNHFGSLCHICDEKFKLEVNAVSKGLNGSVSDHHRSSLPSWLRTSQDVVQAQDDPVVASAKVIGLQKKWHNICQRLHQGEPYVQMLPKSTYTVGPHVPSVVGFQVVESSKQNVGDHNASSIESGSITISKSNSKNVKDSPIVCSLSGSSEDTASPVSGTSVTTDLGLGVNRSSSSFPVSRGQFDQKDLKLLYSSLFTKVGRQGEALGVVNQTIARCRTRPGSNQGGIWFGFMGPDRDAKKKISVALAEVLLGGRENMICVDLSCQDFMDGFDIKLRGKNVIDFIADELMKKQLSVVFLENVDMADTLTQHHLSLAASTRRFSDSHGREVSISNAIFVLTSKFFGLHELEGVDYTEEIILKAKHGSIRLLTGFDLGDMKPSPKAVRVTRNEHTGSPVCKNKRKLDGSLEAAKRGHRTTTNNLYLDLNLPAEEGDTDYDSAPENSHSWLEDLLQNVDEKVVFKPFDFDAVAEKILKQIGDCFEKSVGLDCLLEIDFKLMEQILKNSCFLETLKTEDWIKEVLGEAFAEAGRKYDLGSHSVVKLIAGEVAEEQPSGGGVLPDKIIAHMERRSKSMLLKTLQDMSGRPPLIVHYTAHKKAEY</sequence>
<dbReference type="SUPFAM" id="SSF52540">
    <property type="entry name" value="P-loop containing nucleoside triphosphate hydrolases"/>
    <property type="match status" value="1"/>
</dbReference>
<dbReference type="PANTHER" id="PTHR43572">
    <property type="entry name" value="CHAPERONE PROTEIN CLPD, CHLOROPLASTIC"/>
    <property type="match status" value="1"/>
</dbReference>
<feature type="domain" description="Clp R" evidence="4">
    <location>
        <begin position="8"/>
        <end position="179"/>
    </location>
</feature>
<dbReference type="Pfam" id="PF26587">
    <property type="entry name" value="AAA_lid_SMAX1"/>
    <property type="match status" value="1"/>
</dbReference>
<evidence type="ECO:0000313" key="5">
    <source>
        <dbReference type="EMBL" id="KVI09948.1"/>
    </source>
</evidence>
<evidence type="ECO:0000313" key="6">
    <source>
        <dbReference type="Proteomes" id="UP000243975"/>
    </source>
</evidence>
<accession>A0A118K622</accession>
<dbReference type="InterPro" id="IPR027417">
    <property type="entry name" value="P-loop_NTPase"/>
</dbReference>
<keyword evidence="6" id="KW-1185">Reference proteome</keyword>
<dbReference type="PANTHER" id="PTHR43572:SF38">
    <property type="entry name" value="PROTEIN SMAX1-LIKE 6"/>
    <property type="match status" value="1"/>
</dbReference>
<dbReference type="OMA" id="WIETASC"/>
<dbReference type="AlphaFoldDB" id="A0A118K622"/>
<dbReference type="GO" id="GO:0009414">
    <property type="term" value="P:response to water deprivation"/>
    <property type="evidence" value="ECO:0007669"/>
    <property type="project" value="EnsemblPlants"/>
</dbReference>
<dbReference type="Gene3D" id="1.10.1780.10">
    <property type="entry name" value="Clp, N-terminal domain"/>
    <property type="match status" value="1"/>
</dbReference>
<organism evidence="5 6">
    <name type="scientific">Cynara cardunculus var. scolymus</name>
    <name type="common">Globe artichoke</name>
    <name type="synonym">Cynara scolymus</name>
    <dbReference type="NCBI Taxonomy" id="59895"/>
    <lineage>
        <taxon>Eukaryota</taxon>
        <taxon>Viridiplantae</taxon>
        <taxon>Streptophyta</taxon>
        <taxon>Embryophyta</taxon>
        <taxon>Tracheophyta</taxon>
        <taxon>Spermatophyta</taxon>
        <taxon>Magnoliopsida</taxon>
        <taxon>eudicotyledons</taxon>
        <taxon>Gunneridae</taxon>
        <taxon>Pentapetalae</taxon>
        <taxon>asterids</taxon>
        <taxon>campanulids</taxon>
        <taxon>Asterales</taxon>
        <taxon>Asteraceae</taxon>
        <taxon>Carduoideae</taxon>
        <taxon>Cardueae</taxon>
        <taxon>Carduinae</taxon>
        <taxon>Cynara</taxon>
    </lineage>
</organism>
<name>A0A118K622_CYNCS</name>
<dbReference type="InterPro" id="IPR058680">
    <property type="entry name" value="NBD_SMAX1-like"/>
</dbReference>
<dbReference type="InterPro" id="IPR004176">
    <property type="entry name" value="Clp_R_N"/>
</dbReference>
<evidence type="ECO:0000256" key="2">
    <source>
        <dbReference type="ARBA" id="ARBA00022737"/>
    </source>
</evidence>
<evidence type="ECO:0000256" key="1">
    <source>
        <dbReference type="ARBA" id="ARBA00008675"/>
    </source>
</evidence>
<dbReference type="Pfam" id="PF23569">
    <property type="entry name" value="NBD_SMAX1"/>
    <property type="match status" value="1"/>
</dbReference>
<reference evidence="5 6" key="1">
    <citation type="journal article" date="2016" name="Sci. Rep.">
        <title>The genome sequence of the outbreeding globe artichoke constructed de novo incorporating a phase-aware low-pass sequencing strategy of F1 progeny.</title>
        <authorList>
            <person name="Scaglione D."/>
            <person name="Reyes-Chin-Wo S."/>
            <person name="Acquadro A."/>
            <person name="Froenicke L."/>
            <person name="Portis E."/>
            <person name="Beitel C."/>
            <person name="Tirone M."/>
            <person name="Mauro R."/>
            <person name="Lo Monaco A."/>
            <person name="Mauromicale G."/>
            <person name="Faccioli P."/>
            <person name="Cattivelli L."/>
            <person name="Rieseberg L."/>
            <person name="Michelmore R."/>
            <person name="Lanteri S."/>
        </authorList>
    </citation>
    <scope>NUCLEOTIDE SEQUENCE [LARGE SCALE GENOMIC DNA]</scope>
    <source>
        <strain evidence="5">2C</strain>
    </source>
</reference>
<dbReference type="InterPro" id="IPR051650">
    <property type="entry name" value="SL_signaling_regulator"/>
</dbReference>
<evidence type="ECO:0000259" key="4">
    <source>
        <dbReference type="PROSITE" id="PS51903"/>
    </source>
</evidence>
<dbReference type="InterPro" id="IPR058954">
    <property type="entry name" value="AAA_lid_SMAX1"/>
</dbReference>
<protein>
    <submittedName>
        <fullName evidence="5">Double Clp-N motif-containing protein</fullName>
    </submittedName>
</protein>
<dbReference type="Gene3D" id="3.40.50.300">
    <property type="entry name" value="P-loop containing nucleotide triphosphate hydrolases"/>
    <property type="match status" value="1"/>
</dbReference>
<gene>
    <name evidence="5" type="ORF">Ccrd_011653</name>
</gene>
<dbReference type="Gramene" id="KVI09948">
    <property type="protein sequence ID" value="KVI09948"/>
    <property type="gene ID" value="Ccrd_011653"/>
</dbReference>
<dbReference type="PROSITE" id="PS51903">
    <property type="entry name" value="CLP_R"/>
    <property type="match status" value="1"/>
</dbReference>
<proteinExistence type="inferred from homology"/>
<keyword evidence="2 3" id="KW-0677">Repeat</keyword>
<dbReference type="InterPro" id="IPR036628">
    <property type="entry name" value="Clp_N_dom_sf"/>
</dbReference>
<dbReference type="STRING" id="59895.A0A118K622"/>